<dbReference type="SUPFAM" id="SSF54534">
    <property type="entry name" value="FKBP-like"/>
    <property type="match status" value="1"/>
</dbReference>
<dbReference type="InterPro" id="IPR000297">
    <property type="entry name" value="PPIase_PpiC"/>
</dbReference>
<evidence type="ECO:0000256" key="4">
    <source>
        <dbReference type="ARBA" id="ARBA00031484"/>
    </source>
</evidence>
<gene>
    <name evidence="8" type="ORF">ACERZ8_16015</name>
</gene>
<dbReference type="Gene3D" id="1.10.4030.10">
    <property type="entry name" value="Porin chaperone SurA, peptide-binding domain"/>
    <property type="match status" value="1"/>
</dbReference>
<accession>A0ABW8V075</accession>
<organism evidence="8 9">
    <name type="scientific">Tateyamaria armeniaca</name>
    <dbReference type="NCBI Taxonomy" id="2518930"/>
    <lineage>
        <taxon>Bacteria</taxon>
        <taxon>Pseudomonadati</taxon>
        <taxon>Pseudomonadota</taxon>
        <taxon>Alphaproteobacteria</taxon>
        <taxon>Rhodobacterales</taxon>
        <taxon>Roseobacteraceae</taxon>
        <taxon>Tateyamaria</taxon>
    </lineage>
</organism>
<evidence type="ECO:0000313" key="8">
    <source>
        <dbReference type="EMBL" id="MFL4471309.1"/>
    </source>
</evidence>
<dbReference type="PROSITE" id="PS50198">
    <property type="entry name" value="PPIC_PPIASE_2"/>
    <property type="match status" value="1"/>
</dbReference>
<keyword evidence="2" id="KW-0732">Signal</keyword>
<dbReference type="Gene3D" id="3.10.50.40">
    <property type="match status" value="1"/>
</dbReference>
<dbReference type="EMBL" id="JBHDIY010000002">
    <property type="protein sequence ID" value="MFL4471309.1"/>
    <property type="molecule type" value="Genomic_DNA"/>
</dbReference>
<reference evidence="8 9" key="1">
    <citation type="submission" date="2024-08" db="EMBL/GenBank/DDBJ databases">
        <title>Tateyamaria sp. nov., isolated from marine algae.</title>
        <authorList>
            <person name="Choi B.J."/>
            <person name="Kim J.M."/>
            <person name="Lee J.K."/>
            <person name="Choi D.G."/>
            <person name="Bayburt H."/>
            <person name="Baek J.H."/>
            <person name="Han D.M."/>
            <person name="Jeon C.O."/>
        </authorList>
    </citation>
    <scope>NUCLEOTIDE SEQUENCE [LARGE SCALE GENOMIC DNA]</scope>
    <source>
        <strain evidence="8 9">KMU-156</strain>
    </source>
</reference>
<dbReference type="InterPro" id="IPR027304">
    <property type="entry name" value="Trigger_fact/SurA_dom_sf"/>
</dbReference>
<evidence type="ECO:0000259" key="7">
    <source>
        <dbReference type="PROSITE" id="PS50198"/>
    </source>
</evidence>
<keyword evidence="5" id="KW-0697">Rotamase</keyword>
<dbReference type="GO" id="GO:0003755">
    <property type="term" value="F:peptidyl-prolyl cis-trans isomerase activity"/>
    <property type="evidence" value="ECO:0007669"/>
    <property type="project" value="UniProtKB-EC"/>
</dbReference>
<dbReference type="Proteomes" id="UP001627408">
    <property type="component" value="Unassembled WGS sequence"/>
</dbReference>
<sequence>MTAFVPAQAQNLFAPVAQVDDSLITEFEVQQRIRFLQILGARGGTRDEVIKELVRDRLRTSATEQVGITLSSDQLQDGLTEFAARAELSAEEFVANLERAGVARETFRDFIAIQLIWRDYIRARFGARVQISDREIDRAVAGATANSGIEVLVSEIIIPAPPGRTEQVLAQAEQIAQSTSEAEFSSFARRFSATASRGAGGRLPWTPLSELPPVLRPLLLALGPGEVTSPLPIPNAVALFQLRDIRETDAPERQYSAIEYAAYYIAGGARPKPLAGPARLRHRWIAAMTCTESPKGSRKPTLIAVACRPPKSPPTSPWNCRSSIPAKPRRH</sequence>
<feature type="region of interest" description="Disordered" evidence="6">
    <location>
        <begin position="308"/>
        <end position="331"/>
    </location>
</feature>
<dbReference type="RefSeq" id="WP_407593146.1">
    <property type="nucleotide sequence ID" value="NZ_JBHDIY010000002.1"/>
</dbReference>
<comment type="caution">
    <text evidence="8">The sequence shown here is derived from an EMBL/GenBank/DDBJ whole genome shotgun (WGS) entry which is preliminary data.</text>
</comment>
<evidence type="ECO:0000256" key="6">
    <source>
        <dbReference type="SAM" id="MobiDB-lite"/>
    </source>
</evidence>
<dbReference type="InterPro" id="IPR050280">
    <property type="entry name" value="OMP_Chaperone_SurA"/>
</dbReference>
<dbReference type="SUPFAM" id="SSF109998">
    <property type="entry name" value="Triger factor/SurA peptide-binding domain-like"/>
    <property type="match status" value="1"/>
</dbReference>
<dbReference type="Pfam" id="PF00639">
    <property type="entry name" value="Rotamase"/>
    <property type="match status" value="1"/>
</dbReference>
<keyword evidence="5 8" id="KW-0413">Isomerase</keyword>
<name>A0ABW8V075_9RHOB</name>
<evidence type="ECO:0000256" key="5">
    <source>
        <dbReference type="PROSITE-ProRule" id="PRU00278"/>
    </source>
</evidence>
<protein>
    <recommendedName>
        <fullName evidence="1">Parvulin-like PPIase</fullName>
    </recommendedName>
    <alternativeName>
        <fullName evidence="3">Peptidyl-prolyl cis-trans isomerase plp</fullName>
    </alternativeName>
    <alternativeName>
        <fullName evidence="4">Rotamase plp</fullName>
    </alternativeName>
</protein>
<dbReference type="PANTHER" id="PTHR47637">
    <property type="entry name" value="CHAPERONE SURA"/>
    <property type="match status" value="1"/>
</dbReference>
<feature type="domain" description="PpiC" evidence="7">
    <location>
        <begin position="148"/>
        <end position="244"/>
    </location>
</feature>
<evidence type="ECO:0000313" key="9">
    <source>
        <dbReference type="Proteomes" id="UP001627408"/>
    </source>
</evidence>
<dbReference type="InterPro" id="IPR046357">
    <property type="entry name" value="PPIase_dom_sf"/>
</dbReference>
<evidence type="ECO:0000256" key="2">
    <source>
        <dbReference type="ARBA" id="ARBA00022729"/>
    </source>
</evidence>
<evidence type="ECO:0000256" key="3">
    <source>
        <dbReference type="ARBA" id="ARBA00030642"/>
    </source>
</evidence>
<dbReference type="PANTHER" id="PTHR47637:SF1">
    <property type="entry name" value="CHAPERONE SURA"/>
    <property type="match status" value="1"/>
</dbReference>
<proteinExistence type="predicted"/>
<evidence type="ECO:0000256" key="1">
    <source>
        <dbReference type="ARBA" id="ARBA00018370"/>
    </source>
</evidence>
<keyword evidence="9" id="KW-1185">Reference proteome</keyword>